<dbReference type="PIRSF" id="PIRSF006250">
    <property type="entry name" value="NadC_ModD"/>
    <property type="match status" value="1"/>
</dbReference>
<evidence type="ECO:0000259" key="15">
    <source>
        <dbReference type="Pfam" id="PF02749"/>
    </source>
</evidence>
<name>A0A0A2V0M6_9BACI</name>
<comment type="similarity">
    <text evidence="3 12">Belongs to the NadC/ModD family.</text>
</comment>
<dbReference type="SUPFAM" id="SSF51690">
    <property type="entry name" value="Nicotinate/Quinolinate PRTase C-terminal domain-like"/>
    <property type="match status" value="1"/>
</dbReference>
<feature type="binding site" evidence="13">
    <location>
        <begin position="130"/>
        <end position="132"/>
    </location>
    <ligand>
        <name>substrate</name>
    </ligand>
</feature>
<dbReference type="InterPro" id="IPR004393">
    <property type="entry name" value="NadC"/>
</dbReference>
<comment type="catalytic activity">
    <reaction evidence="10">
        <text>nicotinate beta-D-ribonucleotide + CO2 + diphosphate = quinolinate + 5-phospho-alpha-D-ribose 1-diphosphate + 2 H(+)</text>
        <dbReference type="Rhea" id="RHEA:12733"/>
        <dbReference type="ChEBI" id="CHEBI:15378"/>
        <dbReference type="ChEBI" id="CHEBI:16526"/>
        <dbReference type="ChEBI" id="CHEBI:29959"/>
        <dbReference type="ChEBI" id="CHEBI:33019"/>
        <dbReference type="ChEBI" id="CHEBI:57502"/>
        <dbReference type="ChEBI" id="CHEBI:58017"/>
        <dbReference type="EC" id="2.4.2.19"/>
    </reaction>
</comment>
<feature type="binding site" evidence="13">
    <location>
        <position position="215"/>
    </location>
    <ligand>
        <name>substrate</name>
    </ligand>
</feature>
<dbReference type="AlphaFoldDB" id="A0A0A2V0M6"/>
<dbReference type="CDD" id="cd01572">
    <property type="entry name" value="QPRTase"/>
    <property type="match status" value="1"/>
</dbReference>
<feature type="domain" description="Quinolinate phosphoribosyl transferase N-terminal" evidence="15">
    <location>
        <begin position="22"/>
        <end position="107"/>
    </location>
</feature>
<dbReference type="SUPFAM" id="SSF54675">
    <property type="entry name" value="Nicotinate/Quinolinate PRTase N-terminal domain-like"/>
    <property type="match status" value="1"/>
</dbReference>
<dbReference type="PANTHER" id="PTHR32179">
    <property type="entry name" value="NICOTINATE-NUCLEOTIDE PYROPHOSPHORYLASE [CARBOXYLATING]"/>
    <property type="match status" value="1"/>
</dbReference>
<dbReference type="RefSeq" id="WP_036780282.1">
    <property type="nucleotide sequence ID" value="NZ_AVBG01000002.1"/>
</dbReference>
<dbReference type="InterPro" id="IPR002638">
    <property type="entry name" value="Quinolinate_PRibosylTrfase_C"/>
</dbReference>
<dbReference type="GO" id="GO:0005737">
    <property type="term" value="C:cytoplasm"/>
    <property type="evidence" value="ECO:0007669"/>
    <property type="project" value="TreeGrafter"/>
</dbReference>
<dbReference type="FunFam" id="3.90.1170.20:FF:000001">
    <property type="entry name" value="Nicotinate-nucleotide diphosphorylase (Carboxylating)"/>
    <property type="match status" value="1"/>
</dbReference>
<evidence type="ECO:0000256" key="10">
    <source>
        <dbReference type="ARBA" id="ARBA00047445"/>
    </source>
</evidence>
<dbReference type="Proteomes" id="UP000030153">
    <property type="component" value="Unassembled WGS sequence"/>
</dbReference>
<evidence type="ECO:0000256" key="5">
    <source>
        <dbReference type="ARBA" id="ARBA00011944"/>
    </source>
</evidence>
<evidence type="ECO:0000256" key="1">
    <source>
        <dbReference type="ARBA" id="ARBA00003237"/>
    </source>
</evidence>
<dbReference type="InterPro" id="IPR013785">
    <property type="entry name" value="Aldolase_TIM"/>
</dbReference>
<feature type="binding site" evidence="13">
    <location>
        <begin position="259"/>
        <end position="261"/>
    </location>
    <ligand>
        <name>substrate</name>
    </ligand>
</feature>
<dbReference type="UniPathway" id="UPA00253">
    <property type="reaction ID" value="UER00331"/>
</dbReference>
<keyword evidence="7 12" id="KW-0328">Glycosyltransferase</keyword>
<evidence type="ECO:0000256" key="12">
    <source>
        <dbReference type="PIRNR" id="PIRNR006250"/>
    </source>
</evidence>
<comment type="subunit">
    <text evidence="4">Hexamer formed by 3 homodimers.</text>
</comment>
<protein>
    <recommendedName>
        <fullName evidence="11">Probable nicotinate-nucleotide pyrophosphorylase [carboxylating]</fullName>
        <ecNumber evidence="5">2.4.2.19</ecNumber>
    </recommendedName>
    <alternativeName>
        <fullName evidence="9">Quinolinate phosphoribosyltransferase [decarboxylating]</fullName>
    </alternativeName>
</protein>
<dbReference type="eggNOG" id="COG0157">
    <property type="taxonomic scope" value="Bacteria"/>
</dbReference>
<dbReference type="GO" id="GO:0004514">
    <property type="term" value="F:nicotinate-nucleotide diphosphorylase (carboxylating) activity"/>
    <property type="evidence" value="ECO:0007669"/>
    <property type="project" value="UniProtKB-EC"/>
</dbReference>
<accession>A0A0A2V0M6</accession>
<feature type="binding site" evidence="13">
    <location>
        <begin position="238"/>
        <end position="240"/>
    </location>
    <ligand>
        <name>substrate</name>
    </ligand>
</feature>
<dbReference type="GO" id="GO:0009435">
    <property type="term" value="P:NAD+ biosynthetic process"/>
    <property type="evidence" value="ECO:0007669"/>
    <property type="project" value="UniProtKB-UniPathway"/>
</dbReference>
<keyword evidence="17" id="KW-1185">Reference proteome</keyword>
<evidence type="ECO:0000256" key="2">
    <source>
        <dbReference type="ARBA" id="ARBA00004893"/>
    </source>
</evidence>
<dbReference type="PANTHER" id="PTHR32179:SF3">
    <property type="entry name" value="NICOTINATE-NUCLEOTIDE PYROPHOSPHORYLASE [CARBOXYLATING]"/>
    <property type="match status" value="1"/>
</dbReference>
<organism evidence="16 17">
    <name type="scientific">Pontibacillus chungwhensis BH030062</name>
    <dbReference type="NCBI Taxonomy" id="1385513"/>
    <lineage>
        <taxon>Bacteria</taxon>
        <taxon>Bacillati</taxon>
        <taxon>Bacillota</taxon>
        <taxon>Bacilli</taxon>
        <taxon>Bacillales</taxon>
        <taxon>Bacillaceae</taxon>
        <taxon>Pontibacillus</taxon>
    </lineage>
</organism>
<dbReference type="OrthoDB" id="9782546at2"/>
<keyword evidence="8 12" id="KW-0808">Transferase</keyword>
<dbReference type="InterPro" id="IPR027277">
    <property type="entry name" value="NadC/ModD"/>
</dbReference>
<comment type="pathway">
    <text evidence="2">Cofactor biosynthesis; NAD(+) biosynthesis; nicotinate D-ribonucleotide from quinolinate: step 1/1.</text>
</comment>
<feature type="domain" description="Quinolinate phosphoribosyl transferase C-terminal" evidence="14">
    <location>
        <begin position="109"/>
        <end position="273"/>
    </location>
</feature>
<evidence type="ECO:0000313" key="17">
    <source>
        <dbReference type="Proteomes" id="UP000030153"/>
    </source>
</evidence>
<evidence type="ECO:0000256" key="13">
    <source>
        <dbReference type="PIRSR" id="PIRSR006250-1"/>
    </source>
</evidence>
<evidence type="ECO:0000256" key="9">
    <source>
        <dbReference type="ARBA" id="ARBA00033102"/>
    </source>
</evidence>
<evidence type="ECO:0000259" key="14">
    <source>
        <dbReference type="Pfam" id="PF01729"/>
    </source>
</evidence>
<dbReference type="InterPro" id="IPR037128">
    <property type="entry name" value="Quinolinate_PRibosylTase_N_sf"/>
</dbReference>
<evidence type="ECO:0000256" key="3">
    <source>
        <dbReference type="ARBA" id="ARBA00009400"/>
    </source>
</evidence>
<proteinExistence type="inferred from homology"/>
<evidence type="ECO:0000256" key="6">
    <source>
        <dbReference type="ARBA" id="ARBA00022642"/>
    </source>
</evidence>
<dbReference type="Pfam" id="PF02749">
    <property type="entry name" value="QRPTase_N"/>
    <property type="match status" value="1"/>
</dbReference>
<dbReference type="Gene3D" id="3.20.20.70">
    <property type="entry name" value="Aldolase class I"/>
    <property type="match status" value="1"/>
</dbReference>
<evidence type="ECO:0000313" key="16">
    <source>
        <dbReference type="EMBL" id="KGP92583.1"/>
    </source>
</evidence>
<evidence type="ECO:0000256" key="11">
    <source>
        <dbReference type="ARBA" id="ARBA00069173"/>
    </source>
</evidence>
<evidence type="ECO:0000256" key="7">
    <source>
        <dbReference type="ARBA" id="ARBA00022676"/>
    </source>
</evidence>
<sequence length="283" mass="30868">MNTVKLRPLLEQFFIEDIGDGDLTSDTLFGSHSTGEVQFTSKGNGVFCGQSIVLEGYQIIDPSIEVTIHCKDGERIHEGQTLATARGNMAALLKGERVILNLIQRMSGIATLTTLAVDTLNSPHTRICDTRKTTPGLRMLEKYAVRTGGGFNHRNGLYDAVMIKDNHIAFAGSITAAVKQIRQQLGHMIKIEVEAETEDQVREAIKAQVDCIMLDNQTPDSVRELQRLIPSTITTEASGGITLDNLANYRSTGVNYISLGFLTHSVSSLDISVNAITHKEALA</sequence>
<dbReference type="GO" id="GO:0034213">
    <property type="term" value="P:quinolinate catabolic process"/>
    <property type="evidence" value="ECO:0007669"/>
    <property type="project" value="TreeGrafter"/>
</dbReference>
<dbReference type="STRING" id="1385513.N780_14455"/>
<dbReference type="Gene3D" id="3.90.1170.20">
    <property type="entry name" value="Quinolinate phosphoribosyl transferase, N-terminal domain"/>
    <property type="match status" value="1"/>
</dbReference>
<feature type="binding site" evidence="13">
    <location>
        <position position="97"/>
    </location>
    <ligand>
        <name>substrate</name>
    </ligand>
</feature>
<dbReference type="NCBIfam" id="TIGR00078">
    <property type="entry name" value="nadC"/>
    <property type="match status" value="1"/>
</dbReference>
<dbReference type="InterPro" id="IPR022412">
    <property type="entry name" value="Quinolinate_PRibosylTrfase_N"/>
</dbReference>
<evidence type="ECO:0000256" key="8">
    <source>
        <dbReference type="ARBA" id="ARBA00022679"/>
    </source>
</evidence>
<feature type="binding site" evidence="13">
    <location>
        <position position="164"/>
    </location>
    <ligand>
        <name>substrate</name>
    </ligand>
</feature>
<dbReference type="FunFam" id="3.20.20.70:FF:000030">
    <property type="entry name" value="Nicotinate-nucleotide pyrophosphorylase, carboxylating"/>
    <property type="match status" value="1"/>
</dbReference>
<evidence type="ECO:0000256" key="4">
    <source>
        <dbReference type="ARBA" id="ARBA00011218"/>
    </source>
</evidence>
<feature type="binding site" evidence="13">
    <location>
        <position position="194"/>
    </location>
    <ligand>
        <name>substrate</name>
    </ligand>
</feature>
<dbReference type="Pfam" id="PF01729">
    <property type="entry name" value="QRPTase_C"/>
    <property type="match status" value="1"/>
</dbReference>
<comment type="caution">
    <text evidence="16">The sequence shown here is derived from an EMBL/GenBank/DDBJ whole genome shotgun (WGS) entry which is preliminary data.</text>
</comment>
<feature type="binding site" evidence="13">
    <location>
        <position position="154"/>
    </location>
    <ligand>
        <name>substrate</name>
    </ligand>
</feature>
<comment type="function">
    <text evidence="1">Involved in the catabolism of quinolinic acid (QA).</text>
</comment>
<gene>
    <name evidence="16" type="ORF">N780_14455</name>
</gene>
<reference evidence="16 17" key="1">
    <citation type="submission" date="2013-08" db="EMBL/GenBank/DDBJ databases">
        <title>Genome of Pontibacillus chungwhensis.</title>
        <authorList>
            <person name="Wang Q."/>
            <person name="Wang G."/>
        </authorList>
    </citation>
    <scope>NUCLEOTIDE SEQUENCE [LARGE SCALE GENOMIC DNA]</scope>
    <source>
        <strain evidence="16 17">BH030062</strain>
    </source>
</reference>
<dbReference type="EMBL" id="AVBG01000002">
    <property type="protein sequence ID" value="KGP92583.1"/>
    <property type="molecule type" value="Genomic_DNA"/>
</dbReference>
<dbReference type="EC" id="2.4.2.19" evidence="5"/>
<keyword evidence="6" id="KW-0662">Pyridine nucleotide biosynthesis</keyword>
<dbReference type="InterPro" id="IPR036068">
    <property type="entry name" value="Nicotinate_pribotase-like_C"/>
</dbReference>